<dbReference type="Pfam" id="PF20114">
    <property type="entry name" value="DUF6504"/>
    <property type="match status" value="1"/>
</dbReference>
<proteinExistence type="predicted"/>
<dbReference type="STRING" id="360412.LARV_03344"/>
<evidence type="ECO:0000313" key="3">
    <source>
        <dbReference type="Proteomes" id="UP000055060"/>
    </source>
</evidence>
<protein>
    <recommendedName>
        <fullName evidence="1">DUF6504 domain-containing protein</fullName>
    </recommendedName>
</protein>
<dbReference type="AlphaFoldDB" id="A0A0S7BNJ4"/>
<dbReference type="EMBL" id="DF967972">
    <property type="protein sequence ID" value="GAP15553.1"/>
    <property type="molecule type" value="Genomic_DNA"/>
</dbReference>
<feature type="domain" description="DUF6504" evidence="1">
    <location>
        <begin position="44"/>
        <end position="156"/>
    </location>
</feature>
<evidence type="ECO:0000259" key="1">
    <source>
        <dbReference type="Pfam" id="PF20114"/>
    </source>
</evidence>
<accession>A0A0S7BNJ4</accession>
<dbReference type="Proteomes" id="UP000055060">
    <property type="component" value="Unassembled WGS sequence"/>
</dbReference>
<dbReference type="InterPro" id="IPR045443">
    <property type="entry name" value="DUF6504"/>
</dbReference>
<sequence>MSKSISQLKRAHPGQTRNFVWVWILRVFKIRKKFYNETMNDHPLHFIDEPIEVRYDQPPLLEKKPDCPQGFCWRGEDLRIIEMLAEWQDFRRRGRMSRNMIPAHLQHASRAGSWGVGRFFFRVRVQDGRIFDIYYDRAPEDSLHRKGNWFVFSERDKSDQ</sequence>
<reference evidence="2" key="1">
    <citation type="submission" date="2015-07" db="EMBL/GenBank/DDBJ databases">
        <title>Draft Genome Sequences of Anaerolinea thermolimosa IMO-1, Bellilinea caldifistulae GOMI-1, Leptolinea tardivitalis YMTK-2, Levilinea saccharolytica KIBI-1,Longilinea arvoryzae KOME-1, Previously Described as Members of the Anaerolineaceae (Chloroflexi).</title>
        <authorList>
            <person name="Sekiguchi Y."/>
            <person name="Ohashi A."/>
            <person name="Matsuura N."/>
            <person name="Tourlousse M.D."/>
        </authorList>
    </citation>
    <scope>NUCLEOTIDE SEQUENCE [LARGE SCALE GENOMIC DNA]</scope>
    <source>
        <strain evidence="2">KOME-1</strain>
    </source>
</reference>
<name>A0A0S7BNJ4_9CHLR</name>
<evidence type="ECO:0000313" key="2">
    <source>
        <dbReference type="EMBL" id="GAP15553.1"/>
    </source>
</evidence>
<gene>
    <name evidence="2" type="ORF">LARV_03344</name>
</gene>
<keyword evidence="3" id="KW-1185">Reference proteome</keyword>
<organism evidence="2">
    <name type="scientific">Longilinea arvoryzae</name>
    <dbReference type="NCBI Taxonomy" id="360412"/>
    <lineage>
        <taxon>Bacteria</taxon>
        <taxon>Bacillati</taxon>
        <taxon>Chloroflexota</taxon>
        <taxon>Anaerolineae</taxon>
        <taxon>Anaerolineales</taxon>
        <taxon>Anaerolineaceae</taxon>
        <taxon>Longilinea</taxon>
    </lineage>
</organism>